<dbReference type="EMBL" id="AF146829">
    <property type="protein sequence ID" value="AAD44805.1"/>
    <property type="molecule type" value="Genomic_DNA"/>
</dbReference>
<reference evidence="2" key="3">
    <citation type="submission" date="2004-12" db="EMBL/GenBank/DDBJ databases">
        <authorList>
            <person name="Fuangthong M."/>
            <person name="Sallabhan R."/>
            <person name="Atichartpongkul S."/>
            <person name="Sriprang R."/>
            <person name="Mongkolsuk S."/>
        </authorList>
    </citation>
    <scope>NUCLEOTIDE SEQUENCE</scope>
</reference>
<reference evidence="2" key="1">
    <citation type="journal article" date="1999" name="Gene">
        <title>Characterization of a ferric uptake regulator (fur) gene from Xanthomonas campestris pv. phaseoli with unusual primary structure, genome organization, and expression patterns.</title>
        <authorList>
            <person name="Loprasert S."/>
            <person name="Sallabhan R."/>
            <person name="Atichartpongkul S."/>
            <person name="Mongkolsuk S."/>
        </authorList>
    </citation>
    <scope>NUCLEOTIDE SEQUENCE</scope>
</reference>
<protein>
    <submittedName>
        <fullName evidence="2">Uncharacterized protein</fullName>
    </submittedName>
</protein>
<evidence type="ECO:0000256" key="1">
    <source>
        <dbReference type="SAM" id="MobiDB-lite"/>
    </source>
</evidence>
<dbReference type="AlphaFoldDB" id="Q9WWH2"/>
<organism evidence="2">
    <name type="scientific">Xanthomonas campestris pv. phaseoli</name>
    <dbReference type="NCBI Taxonomy" id="317013"/>
    <lineage>
        <taxon>Bacteria</taxon>
        <taxon>Pseudomonadati</taxon>
        <taxon>Pseudomonadota</taxon>
        <taxon>Gammaproteobacteria</taxon>
        <taxon>Lysobacterales</taxon>
        <taxon>Lysobacteraceae</taxon>
        <taxon>Xanthomonas</taxon>
    </lineage>
</organism>
<sequence length="168" mass="17760">MRCNRQLTRSQASLLPLAGEGGAQRRMREDTVASVALVAPVLVASRRARPHPPFGHLPPQAGGREQVVVGCSEIDRCSATDRSRAARNRFSRWRETVARSAGCGETPFAPVAPVVVASRRSHPHPPFGHLPPQAGEGSLVSREGRLVSGGGNGDSEFASAPTRSGALQ</sequence>
<reference evidence="2" key="2">
    <citation type="submission" date="1999-07" db="EMBL/GenBank/DDBJ databases">
        <title>The role of Xanthomonas campestris pv. phaseoli omlA in multidrug resistance and its regulation by DNA supercoiling.</title>
        <authorList>
            <person name="Fuangthong M."/>
            <person name="Sallabhan R."/>
            <person name="Atichartpongkul S."/>
            <person name="Sriprang R."/>
            <person name="Mongkolsuk S."/>
        </authorList>
    </citation>
    <scope>NUCLEOTIDE SEQUENCE</scope>
</reference>
<name>Q9WWH2_XANCH</name>
<evidence type="ECO:0000313" key="2">
    <source>
        <dbReference type="EMBL" id="AAD44805.1"/>
    </source>
</evidence>
<proteinExistence type="predicted"/>
<feature type="region of interest" description="Disordered" evidence="1">
    <location>
        <begin position="120"/>
        <end position="168"/>
    </location>
</feature>
<accession>Q9WWH2</accession>